<dbReference type="Pfam" id="PF00069">
    <property type="entry name" value="Pkinase"/>
    <property type="match status" value="1"/>
</dbReference>
<dbReference type="InterPro" id="IPR008271">
    <property type="entry name" value="Ser/Thr_kinase_AS"/>
</dbReference>
<evidence type="ECO:0000256" key="1">
    <source>
        <dbReference type="ARBA" id="ARBA00022679"/>
    </source>
</evidence>
<dbReference type="PROSITE" id="PS50011">
    <property type="entry name" value="PROTEIN_KINASE_DOM"/>
    <property type="match status" value="1"/>
</dbReference>
<dbReference type="KEGG" id="llu:AKJ09_08623"/>
<evidence type="ECO:0000256" key="3">
    <source>
        <dbReference type="ARBA" id="ARBA00022777"/>
    </source>
</evidence>
<sequence length="529" mass="57376">MELPEGIRLLDRYSILDRIGSGGMATIYRATDERLNRVVCVKLLRTTLVEGSGSTSGRAVYQATYSHFLKEALALSKLSHGNTLRIYDFGYLSLDEARAAAPKGTDEAALEALEQRADKRDASGAPFHVSEYLDGGNLESHVRRRKVISPEEALGILEGITGAVAEAHGYGIIHRDIKPSNILFARVSDQLVPKLADFGIAHSDVKKSPQAGLGPFDGNESVSTVALFSPRWAAPEQLCGSPEGPRTDVYALGLLTTFMLGGRIFFGDEDVRKTFNDRVRGDTLVNARLAHLGFSPEVSEVLRRSMAARPEERMATAPEFYQQLREALKVRPPSSIAPFPAMPPMPTMPPPPPVPEIPPIAGYPAMPSESHEAAMADGDGSGSQGGLRVADAVAERVVPYGHRRVRFIQVHERLDLSFVDQTGAPVRMRVTMLPGGSPKLNLKGLTCFVARRGQRPTPALTVDNDGAADLVSASREVLGELTWSFGQPAQGGRLFLVDGRHLLVPYSDAQQAIALMLTRGNDLVVMCRR</sequence>
<proteinExistence type="predicted"/>
<dbReference type="Proteomes" id="UP000064967">
    <property type="component" value="Chromosome"/>
</dbReference>
<keyword evidence="4" id="KW-0067">ATP-binding</keyword>
<dbReference type="PANTHER" id="PTHR43289:SF6">
    <property type="entry name" value="SERINE_THREONINE-PROTEIN KINASE NEKL-3"/>
    <property type="match status" value="1"/>
</dbReference>
<organism evidence="6 7">
    <name type="scientific">Labilithrix luteola</name>
    <dbReference type="NCBI Taxonomy" id="1391654"/>
    <lineage>
        <taxon>Bacteria</taxon>
        <taxon>Pseudomonadati</taxon>
        <taxon>Myxococcota</taxon>
        <taxon>Polyangia</taxon>
        <taxon>Polyangiales</taxon>
        <taxon>Labilitrichaceae</taxon>
        <taxon>Labilithrix</taxon>
    </lineage>
</organism>
<dbReference type="SMART" id="SM00220">
    <property type="entry name" value="S_TKc"/>
    <property type="match status" value="1"/>
</dbReference>
<dbReference type="Gene3D" id="3.30.200.20">
    <property type="entry name" value="Phosphorylase Kinase, domain 1"/>
    <property type="match status" value="1"/>
</dbReference>
<gene>
    <name evidence="6" type="ORF">AKJ09_08623</name>
</gene>
<dbReference type="EMBL" id="CP012333">
    <property type="protein sequence ID" value="AKV01960.1"/>
    <property type="molecule type" value="Genomic_DNA"/>
</dbReference>
<dbReference type="PROSITE" id="PS00108">
    <property type="entry name" value="PROTEIN_KINASE_ST"/>
    <property type="match status" value="1"/>
</dbReference>
<dbReference type="GO" id="GO:0005524">
    <property type="term" value="F:ATP binding"/>
    <property type="evidence" value="ECO:0007669"/>
    <property type="project" value="UniProtKB-KW"/>
</dbReference>
<evidence type="ECO:0000256" key="4">
    <source>
        <dbReference type="ARBA" id="ARBA00022840"/>
    </source>
</evidence>
<dbReference type="PANTHER" id="PTHR43289">
    <property type="entry name" value="MITOGEN-ACTIVATED PROTEIN KINASE KINASE KINASE 20-RELATED"/>
    <property type="match status" value="1"/>
</dbReference>
<dbReference type="Gene3D" id="1.10.510.10">
    <property type="entry name" value="Transferase(Phosphotransferase) domain 1"/>
    <property type="match status" value="1"/>
</dbReference>
<evidence type="ECO:0000256" key="2">
    <source>
        <dbReference type="ARBA" id="ARBA00022741"/>
    </source>
</evidence>
<dbReference type="InterPro" id="IPR011009">
    <property type="entry name" value="Kinase-like_dom_sf"/>
</dbReference>
<accession>A0A0K1Q959</accession>
<dbReference type="CDD" id="cd14014">
    <property type="entry name" value="STKc_PknB_like"/>
    <property type="match status" value="1"/>
</dbReference>
<keyword evidence="3 6" id="KW-0418">Kinase</keyword>
<keyword evidence="1" id="KW-0808">Transferase</keyword>
<protein>
    <submittedName>
        <fullName evidence="6">Protein kinase</fullName>
    </submittedName>
</protein>
<dbReference type="GO" id="GO:0004674">
    <property type="term" value="F:protein serine/threonine kinase activity"/>
    <property type="evidence" value="ECO:0007669"/>
    <property type="project" value="TreeGrafter"/>
</dbReference>
<keyword evidence="2" id="KW-0547">Nucleotide-binding</keyword>
<keyword evidence="7" id="KW-1185">Reference proteome</keyword>
<evidence type="ECO:0000259" key="5">
    <source>
        <dbReference type="PROSITE" id="PS50011"/>
    </source>
</evidence>
<feature type="domain" description="Protein kinase" evidence="5">
    <location>
        <begin position="13"/>
        <end position="328"/>
    </location>
</feature>
<dbReference type="InterPro" id="IPR000719">
    <property type="entry name" value="Prot_kinase_dom"/>
</dbReference>
<dbReference type="SUPFAM" id="SSF56112">
    <property type="entry name" value="Protein kinase-like (PK-like)"/>
    <property type="match status" value="1"/>
</dbReference>
<name>A0A0K1Q959_9BACT</name>
<evidence type="ECO:0000313" key="7">
    <source>
        <dbReference type="Proteomes" id="UP000064967"/>
    </source>
</evidence>
<dbReference type="STRING" id="1391654.AKJ09_08623"/>
<dbReference type="AlphaFoldDB" id="A0A0K1Q959"/>
<reference evidence="6 7" key="1">
    <citation type="submission" date="2015-08" db="EMBL/GenBank/DDBJ databases">
        <authorList>
            <person name="Babu N.S."/>
            <person name="Beckwith C.J."/>
            <person name="Beseler K.G."/>
            <person name="Brison A."/>
            <person name="Carone J.V."/>
            <person name="Caskin T.P."/>
            <person name="Diamond M."/>
            <person name="Durham M.E."/>
            <person name="Foxe J.M."/>
            <person name="Go M."/>
            <person name="Henderson B.A."/>
            <person name="Jones I.B."/>
            <person name="McGettigan J.A."/>
            <person name="Micheletti S.J."/>
            <person name="Nasrallah M.E."/>
            <person name="Ortiz D."/>
            <person name="Piller C.R."/>
            <person name="Privatt S.R."/>
            <person name="Schneider S.L."/>
            <person name="Sharp S."/>
            <person name="Smith T.C."/>
            <person name="Stanton J.D."/>
            <person name="Ullery H.E."/>
            <person name="Wilson R.J."/>
            <person name="Serrano M.G."/>
            <person name="Buck G."/>
            <person name="Lee V."/>
            <person name="Wang Y."/>
            <person name="Carvalho R."/>
            <person name="Voegtly L."/>
            <person name="Shi R."/>
            <person name="Duckworth R."/>
            <person name="Johnson A."/>
            <person name="Loviza R."/>
            <person name="Walstead R."/>
            <person name="Shah Z."/>
            <person name="Kiflezghi M."/>
            <person name="Wade K."/>
            <person name="Ball S.L."/>
            <person name="Bradley K.W."/>
            <person name="Asai D.J."/>
            <person name="Bowman C.A."/>
            <person name="Russell D.A."/>
            <person name="Pope W.H."/>
            <person name="Jacobs-Sera D."/>
            <person name="Hendrix R.W."/>
            <person name="Hatfull G.F."/>
        </authorList>
    </citation>
    <scope>NUCLEOTIDE SEQUENCE [LARGE SCALE GENOMIC DNA]</scope>
    <source>
        <strain evidence="6 7">DSM 27648</strain>
    </source>
</reference>
<evidence type="ECO:0000313" key="6">
    <source>
        <dbReference type="EMBL" id="AKV01960.1"/>
    </source>
</evidence>